<dbReference type="CDD" id="cd03190">
    <property type="entry name" value="GST_C_Omega_like"/>
    <property type="match status" value="1"/>
</dbReference>
<dbReference type="Pfam" id="PF13409">
    <property type="entry name" value="GST_N_2"/>
    <property type="match status" value="1"/>
</dbReference>
<sequence length="375" mass="42565">MATTIMPPDWHKDPSDSFHGQITISGPFHPEKNRYHLYIGLFCPFAHRANLSLHLKQLNAHAGITASIVRPYPLGDENGYPGWRFNLPEGIEGSENNYPGSTVDHLYGSKYMSDIYFRAEKEYKGRYSVPVLWDKKLNTIVNNESAELLRHLQTAFDPLLPPPLSELNLYPLRLKDEIESTSAWMQRDLNTGVYKAGFAPDQDRYNENVPKVFAALNKFEKLLHANGGPYILGQTLTILDVQLYTTLIRFDPAYVQHFYCNIGQIRREYPVLHNYMKNLYWSQDEILKAFGATTDFDHIKDNYMKSHPKLNPKTITPLGPWPHIEGDVEDDWSKVVLGGVKMPVVLAAEKKLDEEIGSGPVADVEGGFSATKASR</sequence>
<proteinExistence type="predicted"/>
<dbReference type="PIRSF" id="PIRSF015753">
    <property type="entry name" value="GST"/>
    <property type="match status" value="1"/>
</dbReference>
<feature type="domain" description="GST N-terminal" evidence="4">
    <location>
        <begin position="42"/>
        <end position="154"/>
    </location>
</feature>
<dbReference type="EMBL" id="MU003768">
    <property type="protein sequence ID" value="KAF2725318.1"/>
    <property type="molecule type" value="Genomic_DNA"/>
</dbReference>
<feature type="active site" description="Proton donor/acceptor" evidence="1">
    <location>
        <position position="194"/>
    </location>
</feature>
<evidence type="ECO:0000256" key="1">
    <source>
        <dbReference type="PIRSR" id="PIRSR015753-1"/>
    </source>
</evidence>
<feature type="site" description="Lowers pKa of active site Cys" evidence="3">
    <location>
        <position position="303"/>
    </location>
</feature>
<dbReference type="Gene3D" id="1.20.1050.10">
    <property type="match status" value="1"/>
</dbReference>
<dbReference type="Proteomes" id="UP000799441">
    <property type="component" value="Unassembled WGS sequence"/>
</dbReference>
<reference evidence="5" key="1">
    <citation type="journal article" date="2020" name="Stud. Mycol.">
        <title>101 Dothideomycetes genomes: a test case for predicting lifestyles and emergence of pathogens.</title>
        <authorList>
            <person name="Haridas S."/>
            <person name="Albert R."/>
            <person name="Binder M."/>
            <person name="Bloem J."/>
            <person name="Labutti K."/>
            <person name="Salamov A."/>
            <person name="Andreopoulos B."/>
            <person name="Baker S."/>
            <person name="Barry K."/>
            <person name="Bills G."/>
            <person name="Bluhm B."/>
            <person name="Cannon C."/>
            <person name="Castanera R."/>
            <person name="Culley D."/>
            <person name="Daum C."/>
            <person name="Ezra D."/>
            <person name="Gonzalez J."/>
            <person name="Henrissat B."/>
            <person name="Kuo A."/>
            <person name="Liang C."/>
            <person name="Lipzen A."/>
            <person name="Lutzoni F."/>
            <person name="Magnuson J."/>
            <person name="Mondo S."/>
            <person name="Nolan M."/>
            <person name="Ohm R."/>
            <person name="Pangilinan J."/>
            <person name="Park H.-J."/>
            <person name="Ramirez L."/>
            <person name="Alfaro M."/>
            <person name="Sun H."/>
            <person name="Tritt A."/>
            <person name="Yoshinaga Y."/>
            <person name="Zwiers L.-H."/>
            <person name="Turgeon B."/>
            <person name="Goodwin S."/>
            <person name="Spatafora J."/>
            <person name="Crous P."/>
            <person name="Grigoriev I."/>
        </authorList>
    </citation>
    <scope>NUCLEOTIDE SEQUENCE</scope>
    <source>
        <strain evidence="5">CBS 116435</strain>
    </source>
</reference>
<feature type="active site" description="Nucleophile" evidence="1">
    <location>
        <position position="43"/>
    </location>
</feature>
<evidence type="ECO:0000256" key="2">
    <source>
        <dbReference type="PIRSR" id="PIRSR015753-2"/>
    </source>
</evidence>
<dbReference type="InterPro" id="IPR036249">
    <property type="entry name" value="Thioredoxin-like_sf"/>
</dbReference>
<dbReference type="InterPro" id="IPR004045">
    <property type="entry name" value="Glutathione_S-Trfase_N"/>
</dbReference>
<feature type="binding site" evidence="2">
    <location>
        <begin position="144"/>
        <end position="145"/>
    </location>
    <ligand>
        <name>glutathione</name>
        <dbReference type="ChEBI" id="CHEBI:57925"/>
    </ligand>
</feature>
<feature type="site" description="Lowers pKa of active site Cys" evidence="3">
    <location>
        <position position="254"/>
    </location>
</feature>
<evidence type="ECO:0000256" key="3">
    <source>
        <dbReference type="PIRSR" id="PIRSR015753-3"/>
    </source>
</evidence>
<dbReference type="OrthoDB" id="2309723at2759"/>
<keyword evidence="6" id="KW-1185">Reference proteome</keyword>
<dbReference type="InterPro" id="IPR016639">
    <property type="entry name" value="GST_Omega/GSH"/>
</dbReference>
<dbReference type="PANTHER" id="PTHR32419">
    <property type="entry name" value="GLUTATHIONYL-HYDROQUINONE REDUCTASE"/>
    <property type="match status" value="1"/>
</dbReference>
<dbReference type="SUPFAM" id="SSF52833">
    <property type="entry name" value="Thioredoxin-like"/>
    <property type="match status" value="1"/>
</dbReference>
<name>A0A9P4QGT9_9PEZI</name>
<dbReference type="PANTHER" id="PTHR32419:SF23">
    <property type="entry name" value="GLUTATHIONE S-TRANSFERASE (EUROFUNG)"/>
    <property type="match status" value="1"/>
</dbReference>
<feature type="binding site" evidence="2">
    <location>
        <position position="83"/>
    </location>
    <ligand>
        <name>glutathione</name>
        <dbReference type="ChEBI" id="CHEBI:57925"/>
    </ligand>
</feature>
<dbReference type="InterPro" id="IPR047047">
    <property type="entry name" value="GST_Omega-like_C"/>
</dbReference>
<dbReference type="GO" id="GO:0004364">
    <property type="term" value="F:glutathione transferase activity"/>
    <property type="evidence" value="ECO:0007669"/>
    <property type="project" value="InterPro"/>
</dbReference>
<dbReference type="InterPro" id="IPR036282">
    <property type="entry name" value="Glutathione-S-Trfase_C_sf"/>
</dbReference>
<dbReference type="Pfam" id="PF13410">
    <property type="entry name" value="GST_C_2"/>
    <property type="match status" value="1"/>
</dbReference>
<accession>A0A9P4QGT9</accession>
<organism evidence="5 6">
    <name type="scientific">Polychaeton citri CBS 116435</name>
    <dbReference type="NCBI Taxonomy" id="1314669"/>
    <lineage>
        <taxon>Eukaryota</taxon>
        <taxon>Fungi</taxon>
        <taxon>Dikarya</taxon>
        <taxon>Ascomycota</taxon>
        <taxon>Pezizomycotina</taxon>
        <taxon>Dothideomycetes</taxon>
        <taxon>Dothideomycetidae</taxon>
        <taxon>Capnodiales</taxon>
        <taxon>Capnodiaceae</taxon>
        <taxon>Polychaeton</taxon>
    </lineage>
</organism>
<dbReference type="SUPFAM" id="SSF47616">
    <property type="entry name" value="GST C-terminal domain-like"/>
    <property type="match status" value="1"/>
</dbReference>
<evidence type="ECO:0000313" key="5">
    <source>
        <dbReference type="EMBL" id="KAF2725318.1"/>
    </source>
</evidence>
<gene>
    <name evidence="5" type="ORF">K431DRAFT_281272</name>
</gene>
<comment type="caution">
    <text evidence="5">The sequence shown here is derived from an EMBL/GenBank/DDBJ whole genome shotgun (WGS) entry which is preliminary data.</text>
</comment>
<evidence type="ECO:0000259" key="4">
    <source>
        <dbReference type="Pfam" id="PF13409"/>
    </source>
</evidence>
<evidence type="ECO:0000313" key="6">
    <source>
        <dbReference type="Proteomes" id="UP000799441"/>
    </source>
</evidence>
<dbReference type="Gene3D" id="3.40.30.10">
    <property type="entry name" value="Glutaredoxin"/>
    <property type="match status" value="1"/>
</dbReference>
<protein>
    <recommendedName>
        <fullName evidence="4">GST N-terminal domain-containing protein</fullName>
    </recommendedName>
</protein>
<feature type="binding site" evidence="2">
    <location>
        <begin position="126"/>
        <end position="129"/>
    </location>
    <ligand>
        <name>glutathione</name>
        <dbReference type="ChEBI" id="CHEBI:57925"/>
    </ligand>
</feature>
<dbReference type="GO" id="GO:0005737">
    <property type="term" value="C:cytoplasm"/>
    <property type="evidence" value="ECO:0007669"/>
    <property type="project" value="TreeGrafter"/>
</dbReference>
<dbReference type="AlphaFoldDB" id="A0A9P4QGT9"/>